<evidence type="ECO:0000313" key="1">
    <source>
        <dbReference type="EMBL" id="EPT05346.1"/>
    </source>
</evidence>
<sequence length="177" mass="19503">MPKAKRATMKLQVSLPRRISEQEARAQYRKEKLGLPGPVDRWIAASAANDQGVASGCPLGPDEVQCLVQMQHIEAPDDNPVFSDPDTFVLHLTVTGAAPFWGSNSADASSRRVVLDRYVGWNVSLEAPDWTRWEPGQTSAFRTRKSSLADVVRKALWEDAVRVAPLIDALEAAQLCH</sequence>
<dbReference type="EMBL" id="KE504124">
    <property type="protein sequence ID" value="EPT05346.1"/>
    <property type="molecule type" value="Genomic_DNA"/>
</dbReference>
<accession>S8FW62</accession>
<evidence type="ECO:0000313" key="2">
    <source>
        <dbReference type="Proteomes" id="UP000015241"/>
    </source>
</evidence>
<name>S8FW62_FOMSC</name>
<dbReference type="InParanoid" id="S8FW62"/>
<proteinExistence type="predicted"/>
<protein>
    <submittedName>
        <fullName evidence="1">Uncharacterized protein</fullName>
    </submittedName>
</protein>
<organism evidence="1 2">
    <name type="scientific">Fomitopsis schrenkii</name>
    <name type="common">Brown rot fungus</name>
    <dbReference type="NCBI Taxonomy" id="2126942"/>
    <lineage>
        <taxon>Eukaryota</taxon>
        <taxon>Fungi</taxon>
        <taxon>Dikarya</taxon>
        <taxon>Basidiomycota</taxon>
        <taxon>Agaricomycotina</taxon>
        <taxon>Agaricomycetes</taxon>
        <taxon>Polyporales</taxon>
        <taxon>Fomitopsis</taxon>
    </lineage>
</organism>
<reference evidence="1 2" key="1">
    <citation type="journal article" date="2012" name="Science">
        <title>The Paleozoic origin of enzymatic lignin decomposition reconstructed from 31 fungal genomes.</title>
        <authorList>
            <person name="Floudas D."/>
            <person name="Binder M."/>
            <person name="Riley R."/>
            <person name="Barry K."/>
            <person name="Blanchette R.A."/>
            <person name="Henrissat B."/>
            <person name="Martinez A.T."/>
            <person name="Otillar R."/>
            <person name="Spatafora J.W."/>
            <person name="Yadav J.S."/>
            <person name="Aerts A."/>
            <person name="Benoit I."/>
            <person name="Boyd A."/>
            <person name="Carlson A."/>
            <person name="Copeland A."/>
            <person name="Coutinho P.M."/>
            <person name="de Vries R.P."/>
            <person name="Ferreira P."/>
            <person name="Findley K."/>
            <person name="Foster B."/>
            <person name="Gaskell J."/>
            <person name="Glotzer D."/>
            <person name="Gorecki P."/>
            <person name="Heitman J."/>
            <person name="Hesse C."/>
            <person name="Hori C."/>
            <person name="Igarashi K."/>
            <person name="Jurgens J.A."/>
            <person name="Kallen N."/>
            <person name="Kersten P."/>
            <person name="Kohler A."/>
            <person name="Kuees U."/>
            <person name="Kumar T.K.A."/>
            <person name="Kuo A."/>
            <person name="LaButti K."/>
            <person name="Larrondo L.F."/>
            <person name="Lindquist E."/>
            <person name="Ling A."/>
            <person name="Lombard V."/>
            <person name="Lucas S."/>
            <person name="Lundell T."/>
            <person name="Martin R."/>
            <person name="McLaughlin D.J."/>
            <person name="Morgenstern I."/>
            <person name="Morin E."/>
            <person name="Murat C."/>
            <person name="Nagy L.G."/>
            <person name="Nolan M."/>
            <person name="Ohm R.A."/>
            <person name="Patyshakuliyeva A."/>
            <person name="Rokas A."/>
            <person name="Ruiz-Duenas F.J."/>
            <person name="Sabat G."/>
            <person name="Salamov A."/>
            <person name="Samejima M."/>
            <person name="Schmutz J."/>
            <person name="Slot J.C."/>
            <person name="St John F."/>
            <person name="Stenlid J."/>
            <person name="Sun H."/>
            <person name="Sun S."/>
            <person name="Syed K."/>
            <person name="Tsang A."/>
            <person name="Wiebenga A."/>
            <person name="Young D."/>
            <person name="Pisabarro A."/>
            <person name="Eastwood D.C."/>
            <person name="Martin F."/>
            <person name="Cullen D."/>
            <person name="Grigoriev I.V."/>
            <person name="Hibbett D.S."/>
        </authorList>
    </citation>
    <scope>NUCLEOTIDE SEQUENCE</scope>
    <source>
        <strain evidence="2">FP-58527</strain>
    </source>
</reference>
<dbReference type="HOGENOM" id="CLU_1570685_0_0_1"/>
<dbReference type="Proteomes" id="UP000015241">
    <property type="component" value="Unassembled WGS sequence"/>
</dbReference>
<dbReference type="AlphaFoldDB" id="S8FW62"/>
<gene>
    <name evidence="1" type="ORF">FOMPIDRAFT_1021597</name>
</gene>
<keyword evidence="2" id="KW-1185">Reference proteome</keyword>
<dbReference type="OrthoDB" id="2749120at2759"/>